<keyword evidence="2" id="KW-1185">Reference proteome</keyword>
<evidence type="ECO:0000313" key="1">
    <source>
        <dbReference type="EMBL" id="CAE1319076.1"/>
    </source>
</evidence>
<organism evidence="1 2">
    <name type="scientific">Acanthosepion pharaonis</name>
    <name type="common">Pharaoh cuttlefish</name>
    <name type="synonym">Sepia pharaonis</name>
    <dbReference type="NCBI Taxonomy" id="158019"/>
    <lineage>
        <taxon>Eukaryota</taxon>
        <taxon>Metazoa</taxon>
        <taxon>Spiralia</taxon>
        <taxon>Lophotrochozoa</taxon>
        <taxon>Mollusca</taxon>
        <taxon>Cephalopoda</taxon>
        <taxon>Coleoidea</taxon>
        <taxon>Decapodiformes</taxon>
        <taxon>Sepiida</taxon>
        <taxon>Sepiina</taxon>
        <taxon>Sepiidae</taxon>
        <taxon>Acanthosepion</taxon>
    </lineage>
</organism>
<name>A0A812E7E6_ACAPH</name>
<accession>A0A812E7E6</accession>
<sequence>MHGGPSTQPTTPRIIARSVPDRYSFGTTIILIPLTLWARFSGNLSLTPGASSARNLLCNCANGISSSSSHSLNSSSSVSKRYTCAFLLPACSLPFFRLLDSRDMEGGNRSSPFSRGSNFYLEAFLSWVNRSSTLPTLPLLTTGRKVPDHTTCPASQRSYLHWGHPASYFFTGTHWRFPDPFSFSLGGRINSLYSQFTVPLRRTPSSLVSELATSCTRSQPPVGRKLRKIAKGFLCCFDYWRNVLTTQFNYQ</sequence>
<dbReference type="EMBL" id="CAHIKZ030005083">
    <property type="protein sequence ID" value="CAE1319076.1"/>
    <property type="molecule type" value="Genomic_DNA"/>
</dbReference>
<dbReference type="Proteomes" id="UP000597762">
    <property type="component" value="Unassembled WGS sequence"/>
</dbReference>
<dbReference type="AlphaFoldDB" id="A0A812E7E6"/>
<reference evidence="1" key="1">
    <citation type="submission" date="2021-01" db="EMBL/GenBank/DDBJ databases">
        <authorList>
            <person name="Li R."/>
            <person name="Bekaert M."/>
        </authorList>
    </citation>
    <scope>NUCLEOTIDE SEQUENCE</scope>
    <source>
        <strain evidence="1">Farmed</strain>
    </source>
</reference>
<comment type="caution">
    <text evidence="1">The sequence shown here is derived from an EMBL/GenBank/DDBJ whole genome shotgun (WGS) entry which is preliminary data.</text>
</comment>
<protein>
    <submittedName>
        <fullName evidence="1">Uncharacterized protein</fullName>
    </submittedName>
</protein>
<proteinExistence type="predicted"/>
<evidence type="ECO:0000313" key="2">
    <source>
        <dbReference type="Proteomes" id="UP000597762"/>
    </source>
</evidence>
<gene>
    <name evidence="1" type="ORF">SPHA_69506</name>
</gene>